<evidence type="ECO:0008006" key="3">
    <source>
        <dbReference type="Google" id="ProtNLM"/>
    </source>
</evidence>
<name>A5CCB3_ORITB</name>
<dbReference type="EMBL" id="AM494475">
    <property type="protein sequence ID" value="CAM79306.1"/>
    <property type="molecule type" value="Genomic_DNA"/>
</dbReference>
<evidence type="ECO:0000313" key="2">
    <source>
        <dbReference type="Proteomes" id="UP000001565"/>
    </source>
</evidence>
<dbReference type="eggNOG" id="COG5644">
    <property type="taxonomic scope" value="Bacteria"/>
</dbReference>
<dbReference type="HOGENOM" id="CLU_027709_0_0_5"/>
<gene>
    <name evidence="1" type="primary">rhp2</name>
    <name evidence="1" type="ordered locus">OTBS_0240</name>
</gene>
<sequence length="680" mass="78290">MPSKKKKNSLYTFNQYLDNKDNLGTKTLEAHPCSKKFLSQIFQYNERYIYSNKNFDKFVYDLDLDKLEKLLQPARLIEAHNITNMVCSTSYRTKLDVLGGTLTKLTSNINILKNLYDLHIPFSIISGRLRETVRNAPVFLKNTLQSCKLKMENWPGNTYEEICKRKAYVLNFLKKGKLKSYDINSANDDIDNNIMNPNPLYLYITNNNKLENHSCSMKLFLSAILQKNQRLNYSNENLDKFIDKLELDKLEKLLQPVRLIEAHNITGIMRSSYTIDLDLLADTLKILTSNIDILKALYDLEIPFSTISGKLSCMGSKMPVLFPKIFEILDGMRKAHKNDKEFLRYFEKFERKLYSVKNTTQQALANVINSEFEKINSQEPNNLTINNNQSQIIDKHREDDIENSSNEINTHSDSQKLDISDSELEAIHHMDEMILLNSKSDYANQSQPIENYIDLYLEDCDLAKNSDEINTHSDSQKLDISDSELEAIHHMDEMILLNSKSDYANQSQPIENYIDLYLEDCDIENYIDLYLEDCDLAKNSDEINTHSDSRKLAANISNSANNQSQPIEGYQENNIENLQIIRQVHTEEVMQSVEKRKSCYDEHEDHPYTRKRQCNNHELNSDHGTEVALNEPADSINVDCPTSVTISHLAGKSTCIFSEAAGESTYIISDTAGYSAYILE</sequence>
<dbReference type="RefSeq" id="WP_011944352.1">
    <property type="nucleotide sequence ID" value="NC_009488.1"/>
</dbReference>
<dbReference type="Proteomes" id="UP000001565">
    <property type="component" value="Chromosome"/>
</dbReference>
<evidence type="ECO:0000313" key="1">
    <source>
        <dbReference type="EMBL" id="CAM79306.1"/>
    </source>
</evidence>
<accession>A5CCB3</accession>
<organism evidence="1 2">
    <name type="scientific">Orientia tsutsugamushi (strain Boryong)</name>
    <name type="common">Rickettsia tsutsugamushi</name>
    <dbReference type="NCBI Taxonomy" id="357244"/>
    <lineage>
        <taxon>Bacteria</taxon>
        <taxon>Pseudomonadati</taxon>
        <taxon>Pseudomonadota</taxon>
        <taxon>Alphaproteobacteria</taxon>
        <taxon>Rickettsiales</taxon>
        <taxon>Rickettsiaceae</taxon>
        <taxon>Rickettsieae</taxon>
        <taxon>Orientia</taxon>
    </lineage>
</organism>
<reference evidence="1 2" key="1">
    <citation type="journal article" date="2007" name="Proc. Natl. Acad. Sci. U.S.A.">
        <title>The Orientia tsutsugamushi genome reveals massive proliferation of conjugative type IV secretion system and host-cell interaction genes.</title>
        <authorList>
            <person name="Cho N.-H."/>
            <person name="Kim H.-R."/>
            <person name="Lee J.-H."/>
            <person name="Kim S.-Y."/>
            <person name="Kim J."/>
            <person name="Cha S."/>
            <person name="Kim S.-Y."/>
            <person name="Darby A.C."/>
            <person name="Fuxelius H.-H."/>
            <person name="Yin J."/>
            <person name="Kim J.H."/>
            <person name="Kim J."/>
            <person name="Lee S.J."/>
            <person name="Koh Y.-S."/>
            <person name="Jang W.-J."/>
            <person name="Park K.-H."/>
            <person name="Andersson S.G.E."/>
            <person name="Choi M.-S."/>
            <person name="Kim I.-S."/>
        </authorList>
    </citation>
    <scope>NUCLEOTIDE SEQUENCE [LARGE SCALE GENOMIC DNA]</scope>
    <source>
        <strain evidence="1 2">Boryong</strain>
    </source>
</reference>
<proteinExistence type="predicted"/>
<dbReference type="AlphaFoldDB" id="A5CCB3"/>
<protein>
    <recommendedName>
        <fullName evidence="3">Repeat-containing protein D</fullName>
    </recommendedName>
</protein>
<dbReference type="KEGG" id="ots:OTBS_0240"/>